<evidence type="ECO:0008006" key="3">
    <source>
        <dbReference type="Google" id="ProtNLM"/>
    </source>
</evidence>
<dbReference type="EMBL" id="KN832980">
    <property type="protein sequence ID" value="KIM86982.1"/>
    <property type="molecule type" value="Genomic_DNA"/>
</dbReference>
<evidence type="ECO:0000313" key="2">
    <source>
        <dbReference type="Proteomes" id="UP000054166"/>
    </source>
</evidence>
<reference evidence="1 2" key="1">
    <citation type="submission" date="2014-04" db="EMBL/GenBank/DDBJ databases">
        <authorList>
            <consortium name="DOE Joint Genome Institute"/>
            <person name="Kuo A."/>
            <person name="Tarkka M."/>
            <person name="Buscot F."/>
            <person name="Kohler A."/>
            <person name="Nagy L.G."/>
            <person name="Floudas D."/>
            <person name="Copeland A."/>
            <person name="Barry K.W."/>
            <person name="Cichocki N."/>
            <person name="Veneault-Fourrey C."/>
            <person name="LaButti K."/>
            <person name="Lindquist E.A."/>
            <person name="Lipzen A."/>
            <person name="Lundell T."/>
            <person name="Morin E."/>
            <person name="Murat C."/>
            <person name="Sun H."/>
            <person name="Tunlid A."/>
            <person name="Henrissat B."/>
            <person name="Grigoriev I.V."/>
            <person name="Hibbett D.S."/>
            <person name="Martin F."/>
            <person name="Nordberg H.P."/>
            <person name="Cantor M.N."/>
            <person name="Hua S.X."/>
        </authorList>
    </citation>
    <scope>NUCLEOTIDE SEQUENCE [LARGE SCALE GENOMIC DNA]</scope>
    <source>
        <strain evidence="1 2">F 1598</strain>
    </source>
</reference>
<accession>A0A0C3CBA1</accession>
<proteinExistence type="predicted"/>
<name>A0A0C3CBA1_PILCF</name>
<organism evidence="1 2">
    <name type="scientific">Piloderma croceum (strain F 1598)</name>
    <dbReference type="NCBI Taxonomy" id="765440"/>
    <lineage>
        <taxon>Eukaryota</taxon>
        <taxon>Fungi</taxon>
        <taxon>Dikarya</taxon>
        <taxon>Basidiomycota</taxon>
        <taxon>Agaricomycotina</taxon>
        <taxon>Agaricomycetes</taxon>
        <taxon>Agaricomycetidae</taxon>
        <taxon>Atheliales</taxon>
        <taxon>Atheliaceae</taxon>
        <taxon>Piloderma</taxon>
    </lineage>
</organism>
<protein>
    <recommendedName>
        <fullName evidence="3">Reverse transcriptase domain-containing protein</fullName>
    </recommendedName>
</protein>
<sequence>LPNISSTQAPPNRESVAEFKEEFARIVEHEIIKGRYIGPISHQDLEALLGPFQSSPFSIIPKPGKIGKYRNVQNYSFPICPSLSFPNQSINSLVDSDSFPTTWGTFSLVSLLIHRLPPGSQLATRDVAEAYRTIPLHHSQWPATVVRLDEFSFAIDTSVCFGSGPSAGTYGEVRNAASDILRFQGIGPISSWVDDHLFFRIKKTFLPEYNERRKSWNVNITQRGRHQHGGRFWYGGHVFEDGTIEEFDKNCRFPVKDLLQRTECSAEDTLYTYNFADIDFYSLQLGIPWELSKDRPFACVTTYIGFDWDVESYQVSLGHTKKEKYLRAMEEWLVLATHTLEEVQKLYGKLLHAAIPHPLPLYDVHGYSDASSKIGIAITIRNRWRAWCLVPGWQSLDGQRDIGWAEAVAFECLIRSLVENGKETHNFIIYGDNKGVVEGWWNGHSRNRAVNGVFKRLHSVIADSPIRHSFTSYVRSKDNPANAPSRGIYPPMHLLLPPIQLPPELNRFLVDSQFPFTPTEQRLLREGRYPTAAAKRIEDSNERDKARIQHSLGALRQAEIGRDF</sequence>
<dbReference type="PANTHER" id="PTHR33050">
    <property type="entry name" value="REVERSE TRANSCRIPTASE DOMAIN-CONTAINING PROTEIN"/>
    <property type="match status" value="1"/>
</dbReference>
<dbReference type="InParanoid" id="A0A0C3CBA1"/>
<dbReference type="Proteomes" id="UP000054166">
    <property type="component" value="Unassembled WGS sequence"/>
</dbReference>
<gene>
    <name evidence="1" type="ORF">PILCRDRAFT_64260</name>
</gene>
<dbReference type="AlphaFoldDB" id="A0A0C3CBA1"/>
<dbReference type="STRING" id="765440.A0A0C3CBA1"/>
<dbReference type="OrthoDB" id="3267267at2759"/>
<dbReference type="PANTHER" id="PTHR33050:SF7">
    <property type="entry name" value="RIBONUCLEASE H"/>
    <property type="match status" value="1"/>
</dbReference>
<keyword evidence="2" id="KW-1185">Reference proteome</keyword>
<dbReference type="HOGENOM" id="CLU_003292_8_2_1"/>
<feature type="non-terminal residue" evidence="1">
    <location>
        <position position="1"/>
    </location>
</feature>
<reference evidence="2" key="2">
    <citation type="submission" date="2015-01" db="EMBL/GenBank/DDBJ databases">
        <title>Evolutionary Origins and Diversification of the Mycorrhizal Mutualists.</title>
        <authorList>
            <consortium name="DOE Joint Genome Institute"/>
            <consortium name="Mycorrhizal Genomics Consortium"/>
            <person name="Kohler A."/>
            <person name="Kuo A."/>
            <person name="Nagy L.G."/>
            <person name="Floudas D."/>
            <person name="Copeland A."/>
            <person name="Barry K.W."/>
            <person name="Cichocki N."/>
            <person name="Veneault-Fourrey C."/>
            <person name="LaButti K."/>
            <person name="Lindquist E.A."/>
            <person name="Lipzen A."/>
            <person name="Lundell T."/>
            <person name="Morin E."/>
            <person name="Murat C."/>
            <person name="Riley R."/>
            <person name="Ohm R."/>
            <person name="Sun H."/>
            <person name="Tunlid A."/>
            <person name="Henrissat B."/>
            <person name="Grigoriev I.V."/>
            <person name="Hibbett D.S."/>
            <person name="Martin F."/>
        </authorList>
    </citation>
    <scope>NUCLEOTIDE SEQUENCE [LARGE SCALE GENOMIC DNA]</scope>
    <source>
        <strain evidence="2">F 1598</strain>
    </source>
</reference>
<dbReference type="InterPro" id="IPR052055">
    <property type="entry name" value="Hepadnavirus_pol/RT"/>
</dbReference>
<evidence type="ECO:0000313" key="1">
    <source>
        <dbReference type="EMBL" id="KIM86982.1"/>
    </source>
</evidence>